<organism evidence="2 3">
    <name type="scientific">Dietzia lutea</name>
    <dbReference type="NCBI Taxonomy" id="546160"/>
    <lineage>
        <taxon>Bacteria</taxon>
        <taxon>Bacillati</taxon>
        <taxon>Actinomycetota</taxon>
        <taxon>Actinomycetes</taxon>
        <taxon>Mycobacteriales</taxon>
        <taxon>Dietziaceae</taxon>
        <taxon>Dietzia</taxon>
    </lineage>
</organism>
<dbReference type="KEGG" id="dlu:A6035_07550"/>
<dbReference type="Gene3D" id="1.20.120.520">
    <property type="entry name" value="nmb1532 protein domain like"/>
    <property type="match status" value="1"/>
</dbReference>
<dbReference type="AlphaFoldDB" id="A0A2S1R740"/>
<feature type="domain" description="Hemerythrin-like" evidence="1">
    <location>
        <begin position="22"/>
        <end position="134"/>
    </location>
</feature>
<reference evidence="2 3" key="1">
    <citation type="submission" date="2016-04" db="EMBL/GenBank/DDBJ databases">
        <title>Complete genome sequence of Dietzia lutea YIM 80766T, a strain isolated from desert soil in Egypt.</title>
        <authorList>
            <person name="Zhao J."/>
            <person name="Hu B."/>
            <person name="Geng S."/>
            <person name="Nie Y."/>
            <person name="Tang Y."/>
        </authorList>
    </citation>
    <scope>NUCLEOTIDE SEQUENCE [LARGE SCALE GENOMIC DNA]</scope>
    <source>
        <strain evidence="2 3">YIM 80766</strain>
    </source>
</reference>
<dbReference type="PANTHER" id="PTHR35585">
    <property type="entry name" value="HHE DOMAIN PROTEIN (AFU_ORTHOLOGUE AFUA_4G00730)"/>
    <property type="match status" value="1"/>
</dbReference>
<dbReference type="Pfam" id="PF01814">
    <property type="entry name" value="Hemerythrin"/>
    <property type="match status" value="1"/>
</dbReference>
<dbReference type="RefSeq" id="WP_108847293.1">
    <property type="nucleotide sequence ID" value="NZ_CP015449.1"/>
</dbReference>
<proteinExistence type="predicted"/>
<dbReference type="PANTHER" id="PTHR35585:SF1">
    <property type="entry name" value="HHE DOMAIN PROTEIN (AFU_ORTHOLOGUE AFUA_4G00730)"/>
    <property type="match status" value="1"/>
</dbReference>
<gene>
    <name evidence="2" type="ORF">A6035_07550</name>
</gene>
<keyword evidence="3" id="KW-1185">Reference proteome</keyword>
<accession>A0A2S1R740</accession>
<dbReference type="Proteomes" id="UP000244928">
    <property type="component" value="Chromosome"/>
</dbReference>
<sequence length="236" mass="26161">MRSLSEQNLDELGGRWSVLARQKLDHIELDRLLGEVERTGGAEQKLALIKTYRLVFPHAFAEESVLWPVLRAELSDGHELTLRVEQEHQEVNELVTLLENLGEAHPERDEVLRRLITVLRDDVRDEEDELLPRLQEKLSPARLRALGAAWETVRRTAPTRPHPVVARRPPGNVAAALPLTVTDRLRDALESAALRGPDALGPALTAASGVLARAAGAIEHLPIMRRGEDPSTSKGT</sequence>
<name>A0A2S1R740_9ACTN</name>
<evidence type="ECO:0000313" key="2">
    <source>
        <dbReference type="EMBL" id="AWH92041.1"/>
    </source>
</evidence>
<protein>
    <submittedName>
        <fullName evidence="2">Cation-binding protein</fullName>
    </submittedName>
</protein>
<evidence type="ECO:0000259" key="1">
    <source>
        <dbReference type="Pfam" id="PF01814"/>
    </source>
</evidence>
<dbReference type="EMBL" id="CP015449">
    <property type="protein sequence ID" value="AWH92041.1"/>
    <property type="molecule type" value="Genomic_DNA"/>
</dbReference>
<evidence type="ECO:0000313" key="3">
    <source>
        <dbReference type="Proteomes" id="UP000244928"/>
    </source>
</evidence>
<dbReference type="InterPro" id="IPR012312">
    <property type="entry name" value="Hemerythrin-like"/>
</dbReference>